<evidence type="ECO:0000259" key="7">
    <source>
        <dbReference type="Pfam" id="PF04321"/>
    </source>
</evidence>
<dbReference type="EC" id="1.1.1.133" evidence="3 6"/>
<sequence>MPKILVTGRDGQVAQALLSRGTGDVEVVAVGRPQLDLTDRPSIDRAIKSYRPDIVVNAAAYTAVDKAESEEALAFAVNAVGAGHVSAAAADAGLPVIHISTDYVFSGDKATPYVETDATGPRSVYGHSKLAGEEAVASANPRHVILRTAWVYGPYGNNFLKTMLRLAQTRDTLRVVADQYGTPTYAPDIAEGILAVTRRLSKNVSAPCGVFHMVAAGETTWAGFAEEIFRQSLALGGPGAAVDPISTAEYPTPAARPANSRLNCTAYVVSYNHRLPDWKTGITRCLERLHANRHRSA</sequence>
<comment type="catalytic activity">
    <reaction evidence="5 6">
        <text>dTDP-beta-L-rhamnose + NADP(+) = dTDP-4-dehydro-beta-L-rhamnose + NADPH + H(+)</text>
        <dbReference type="Rhea" id="RHEA:21796"/>
        <dbReference type="ChEBI" id="CHEBI:15378"/>
        <dbReference type="ChEBI" id="CHEBI:57510"/>
        <dbReference type="ChEBI" id="CHEBI:57783"/>
        <dbReference type="ChEBI" id="CHEBI:58349"/>
        <dbReference type="ChEBI" id="CHEBI:62830"/>
        <dbReference type="EC" id="1.1.1.133"/>
    </reaction>
</comment>
<name>A0A0B1Q3V6_9HYPH</name>
<dbReference type="NCBIfam" id="TIGR01214">
    <property type="entry name" value="rmlD"/>
    <property type="match status" value="1"/>
</dbReference>
<evidence type="ECO:0000313" key="9">
    <source>
        <dbReference type="Proteomes" id="UP000030826"/>
    </source>
</evidence>
<comment type="similarity">
    <text evidence="2 6">Belongs to the dTDP-4-dehydrorhamnose reductase family.</text>
</comment>
<dbReference type="UniPathway" id="UPA00124"/>
<proteinExistence type="inferred from homology"/>
<evidence type="ECO:0000256" key="4">
    <source>
        <dbReference type="ARBA" id="ARBA00017099"/>
    </source>
</evidence>
<dbReference type="PANTHER" id="PTHR10491:SF4">
    <property type="entry name" value="METHIONINE ADENOSYLTRANSFERASE 2 SUBUNIT BETA"/>
    <property type="match status" value="1"/>
</dbReference>
<dbReference type="Gene3D" id="3.90.25.10">
    <property type="entry name" value="UDP-galactose 4-epimerase, domain 1"/>
    <property type="match status" value="1"/>
</dbReference>
<evidence type="ECO:0000256" key="6">
    <source>
        <dbReference type="RuleBase" id="RU364082"/>
    </source>
</evidence>
<feature type="domain" description="RmlD-like substrate binding" evidence="7">
    <location>
        <begin position="3"/>
        <end position="289"/>
    </location>
</feature>
<evidence type="ECO:0000256" key="3">
    <source>
        <dbReference type="ARBA" id="ARBA00012929"/>
    </source>
</evidence>
<comment type="pathway">
    <text evidence="1 6">Carbohydrate biosynthesis; dTDP-L-rhamnose biosynthesis.</text>
</comment>
<keyword evidence="6" id="KW-0560">Oxidoreductase</keyword>
<dbReference type="InterPro" id="IPR005913">
    <property type="entry name" value="dTDP_dehydrorham_reduct"/>
</dbReference>
<dbReference type="CDD" id="cd05254">
    <property type="entry name" value="dTDP_HR_like_SDR_e"/>
    <property type="match status" value="1"/>
</dbReference>
<comment type="cofactor">
    <cofactor evidence="6">
        <name>Mg(2+)</name>
        <dbReference type="ChEBI" id="CHEBI:18420"/>
    </cofactor>
    <text evidence="6">Binds 1 Mg(2+) ion per monomer.</text>
</comment>
<dbReference type="SUPFAM" id="SSF51735">
    <property type="entry name" value="NAD(P)-binding Rossmann-fold domains"/>
    <property type="match status" value="1"/>
</dbReference>
<accession>A0A0B1Q3V6</accession>
<dbReference type="GO" id="GO:0019305">
    <property type="term" value="P:dTDP-rhamnose biosynthetic process"/>
    <property type="evidence" value="ECO:0007669"/>
    <property type="project" value="UniProtKB-UniPathway"/>
</dbReference>
<dbReference type="RefSeq" id="WP_039194994.1">
    <property type="nucleotide sequence ID" value="NZ_JRFJ01000005.1"/>
</dbReference>
<dbReference type="Pfam" id="PF04321">
    <property type="entry name" value="RmlD_sub_bind"/>
    <property type="match status" value="1"/>
</dbReference>
<evidence type="ECO:0000313" key="8">
    <source>
        <dbReference type="EMBL" id="KHJ53525.1"/>
    </source>
</evidence>
<evidence type="ECO:0000256" key="2">
    <source>
        <dbReference type="ARBA" id="ARBA00010944"/>
    </source>
</evidence>
<dbReference type="AlphaFoldDB" id="A0A0B1Q3V6"/>
<dbReference type="InterPro" id="IPR029903">
    <property type="entry name" value="RmlD-like-bd"/>
</dbReference>
<dbReference type="OrthoDB" id="9803892at2"/>
<gene>
    <name evidence="8" type="ORF">LA66_16370</name>
</gene>
<evidence type="ECO:0000256" key="1">
    <source>
        <dbReference type="ARBA" id="ARBA00004781"/>
    </source>
</evidence>
<evidence type="ECO:0000256" key="5">
    <source>
        <dbReference type="ARBA" id="ARBA00048200"/>
    </source>
</evidence>
<comment type="caution">
    <text evidence="8">The sequence shown here is derived from an EMBL/GenBank/DDBJ whole genome shotgun (WGS) entry which is preliminary data.</text>
</comment>
<dbReference type="PANTHER" id="PTHR10491">
    <property type="entry name" value="DTDP-4-DEHYDRORHAMNOSE REDUCTASE"/>
    <property type="match status" value="1"/>
</dbReference>
<dbReference type="STRING" id="370622.LA66_16370"/>
<organism evidence="8 9">
    <name type="scientific">Aureimonas altamirensis</name>
    <dbReference type="NCBI Taxonomy" id="370622"/>
    <lineage>
        <taxon>Bacteria</taxon>
        <taxon>Pseudomonadati</taxon>
        <taxon>Pseudomonadota</taxon>
        <taxon>Alphaproteobacteria</taxon>
        <taxon>Hyphomicrobiales</taxon>
        <taxon>Aurantimonadaceae</taxon>
        <taxon>Aureimonas</taxon>
    </lineage>
</organism>
<dbReference type="EMBL" id="JRFJ01000005">
    <property type="protein sequence ID" value="KHJ53525.1"/>
    <property type="molecule type" value="Genomic_DNA"/>
</dbReference>
<protein>
    <recommendedName>
        <fullName evidence="4 6">dTDP-4-dehydrorhamnose reductase</fullName>
        <ecNumber evidence="3 6">1.1.1.133</ecNumber>
    </recommendedName>
</protein>
<dbReference type="Gene3D" id="3.40.50.720">
    <property type="entry name" value="NAD(P)-binding Rossmann-like Domain"/>
    <property type="match status" value="1"/>
</dbReference>
<keyword evidence="6" id="KW-0521">NADP</keyword>
<dbReference type="GO" id="GO:0008831">
    <property type="term" value="F:dTDP-4-dehydrorhamnose reductase activity"/>
    <property type="evidence" value="ECO:0007669"/>
    <property type="project" value="UniProtKB-EC"/>
</dbReference>
<reference evidence="8 9" key="1">
    <citation type="submission" date="2014-09" db="EMBL/GenBank/DDBJ databases">
        <title>Isolation and characterization of Aurantimonas altamirensis ON-56566 from clinical sample following a dog bite.</title>
        <authorList>
            <person name="Eshaghi A."/>
            <person name="Li A."/>
            <person name="Shahinas D."/>
            <person name="Bahn P."/>
            <person name="Kus J.V."/>
            <person name="Patel S.N."/>
        </authorList>
    </citation>
    <scope>NUCLEOTIDE SEQUENCE [LARGE SCALE GENOMIC DNA]</scope>
    <source>
        <strain evidence="8 9">ON-56566</strain>
    </source>
</reference>
<comment type="function">
    <text evidence="6">Catalyzes the reduction of dTDP-6-deoxy-L-lyxo-4-hexulose to yield dTDP-L-rhamnose.</text>
</comment>
<dbReference type="Proteomes" id="UP000030826">
    <property type="component" value="Unassembled WGS sequence"/>
</dbReference>
<dbReference type="InterPro" id="IPR036291">
    <property type="entry name" value="NAD(P)-bd_dom_sf"/>
</dbReference>